<feature type="chain" id="PRO_5012599938" evidence="1">
    <location>
        <begin position="20"/>
        <end position="182"/>
    </location>
</feature>
<protein>
    <submittedName>
        <fullName evidence="2">Asparagine synthetase B</fullName>
    </submittedName>
</protein>
<dbReference type="Proteomes" id="UP000196102">
    <property type="component" value="Unassembled WGS sequence"/>
</dbReference>
<reference evidence="3" key="1">
    <citation type="journal article" date="2017" name="Proc. Natl. Acad. Sci. U.S.A.">
        <title>Simulation of Deepwater Horizon oil plume reveals substrate specialization within a complex community of hydrocarbon-degraders.</title>
        <authorList>
            <person name="Hu P."/>
            <person name="Dubinsky E.A."/>
            <person name="Probst A.J."/>
            <person name="Wang J."/>
            <person name="Sieber C.M.K."/>
            <person name="Tom L.M."/>
            <person name="Gardinali P."/>
            <person name="Banfield J.F."/>
            <person name="Atlas R.M."/>
            <person name="Andersen G.L."/>
        </authorList>
    </citation>
    <scope>NUCLEOTIDE SEQUENCE [LARGE SCALE GENOMIC DNA]</scope>
</reference>
<dbReference type="AlphaFoldDB" id="A0A1Z8AW30"/>
<evidence type="ECO:0000256" key="1">
    <source>
        <dbReference type="SAM" id="SignalP"/>
    </source>
</evidence>
<evidence type="ECO:0000313" key="3">
    <source>
        <dbReference type="Proteomes" id="UP000196102"/>
    </source>
</evidence>
<dbReference type="EMBL" id="MAAX01000119">
    <property type="protein sequence ID" value="OUS14533.1"/>
    <property type="molecule type" value="Genomic_DNA"/>
</dbReference>
<accession>A0A1Z8AW30</accession>
<feature type="signal peptide" evidence="1">
    <location>
        <begin position="1"/>
        <end position="19"/>
    </location>
</feature>
<organism evidence="2 3">
    <name type="scientific">Nonlabens dokdonensis</name>
    <dbReference type="NCBI Taxonomy" id="328515"/>
    <lineage>
        <taxon>Bacteria</taxon>
        <taxon>Pseudomonadati</taxon>
        <taxon>Bacteroidota</taxon>
        <taxon>Flavobacteriia</taxon>
        <taxon>Flavobacteriales</taxon>
        <taxon>Flavobacteriaceae</taxon>
        <taxon>Nonlabens</taxon>
    </lineage>
</organism>
<dbReference type="InterPro" id="IPR021314">
    <property type="entry name" value="DUF2911"/>
</dbReference>
<comment type="caution">
    <text evidence="2">The sequence shown here is derived from an EMBL/GenBank/DDBJ whole genome shotgun (WGS) entry which is preliminary data.</text>
</comment>
<dbReference type="RefSeq" id="WP_303686887.1">
    <property type="nucleotide sequence ID" value="NZ_CAJXYO010000007.1"/>
</dbReference>
<proteinExistence type="predicted"/>
<dbReference type="Pfam" id="PF11138">
    <property type="entry name" value="DUF2911"/>
    <property type="match status" value="1"/>
</dbReference>
<keyword evidence="1" id="KW-0732">Signal</keyword>
<evidence type="ECO:0000313" key="2">
    <source>
        <dbReference type="EMBL" id="OUS14533.1"/>
    </source>
</evidence>
<gene>
    <name evidence="2" type="ORF">A9Q93_07985</name>
</gene>
<sequence>MKNLFLLSLFLFSSAFIYAQDDNSLSFSELDKSPLDVVMYRDTNKNAVARVIYSRPSKRDREIFGKLVPYNKLWRTGANEATEIAFYKDVIINNQIIKAGSYSIYTIPGQNQWSFILNTATTQLGTEHDPEKDILKCPMEIIPSPQEIESFSISFLEQNNGAILFLGWDETIASLEFEIAGS</sequence>
<name>A0A1Z8AW30_9FLAO</name>